<dbReference type="PANTHER" id="PTHR30283:SF4">
    <property type="entry name" value="PEROXIDE STRESS RESISTANCE PROTEIN YAAA"/>
    <property type="match status" value="1"/>
</dbReference>
<sequence length="260" mass="29694">MLIVISPAKTMQPPGKAPALTVTQPRFLDQSETLITRLQKLSAKQIGKQMGISDDLAQLNHERFQEWSTPFTEKNATPAILYFRGDVYEGLDADSFKKKDFTAAQKQLRILSGLYGLLRPLDLIQAYRLEMGTKFLRGKPANLYQFWGEQLTETLNNDLAEAKTELLLNLASNEYFKALKPKSIDAEIITPAFKEEQGGQYKLISFFAKKARGLMTRFVIQNKIKTPDDLQDFHLDRYTYNKKLSTDTKPVFTRPYQTIG</sequence>
<dbReference type="Pfam" id="PF03883">
    <property type="entry name" value="H2O2_YaaD"/>
    <property type="match status" value="1"/>
</dbReference>
<name>A0A517TCI6_9PLAN</name>
<proteinExistence type="inferred from homology"/>
<comment type="similarity">
    <text evidence="1">Belongs to the UPF0246 family.</text>
</comment>
<keyword evidence="3" id="KW-1185">Reference proteome</keyword>
<dbReference type="OrthoDB" id="9777133at2"/>
<evidence type="ECO:0000256" key="1">
    <source>
        <dbReference type="HAMAP-Rule" id="MF_00652"/>
    </source>
</evidence>
<dbReference type="RefSeq" id="WP_145264908.1">
    <property type="nucleotide sequence ID" value="NZ_CP036316.1"/>
</dbReference>
<dbReference type="EMBL" id="CP036316">
    <property type="protein sequence ID" value="QDT66089.1"/>
    <property type="molecule type" value="Genomic_DNA"/>
</dbReference>
<dbReference type="Proteomes" id="UP000319976">
    <property type="component" value="Chromosome"/>
</dbReference>
<dbReference type="InterPro" id="IPR005583">
    <property type="entry name" value="YaaA"/>
</dbReference>
<dbReference type="KEGG" id="chya:V22_33530"/>
<protein>
    <recommendedName>
        <fullName evidence="1">UPF0246 protein V22_33530</fullName>
    </recommendedName>
</protein>
<evidence type="ECO:0000313" key="3">
    <source>
        <dbReference type="Proteomes" id="UP000319976"/>
    </source>
</evidence>
<accession>A0A517TCI6</accession>
<dbReference type="GO" id="GO:0005829">
    <property type="term" value="C:cytosol"/>
    <property type="evidence" value="ECO:0007669"/>
    <property type="project" value="TreeGrafter"/>
</dbReference>
<gene>
    <name evidence="2" type="ORF">V22_33530</name>
</gene>
<dbReference type="NCBIfam" id="NF002542">
    <property type="entry name" value="PRK02101.1-3"/>
    <property type="match status" value="1"/>
</dbReference>
<evidence type="ECO:0000313" key="2">
    <source>
        <dbReference type="EMBL" id="QDT66089.1"/>
    </source>
</evidence>
<dbReference type="AlphaFoldDB" id="A0A517TCI6"/>
<dbReference type="PANTHER" id="PTHR30283">
    <property type="entry name" value="PEROXIDE STRESS RESPONSE PROTEIN YAAA"/>
    <property type="match status" value="1"/>
</dbReference>
<dbReference type="HAMAP" id="MF_00652">
    <property type="entry name" value="UPF0246"/>
    <property type="match status" value="1"/>
</dbReference>
<dbReference type="GO" id="GO:0033194">
    <property type="term" value="P:response to hydroperoxide"/>
    <property type="evidence" value="ECO:0007669"/>
    <property type="project" value="TreeGrafter"/>
</dbReference>
<organism evidence="2 3">
    <name type="scientific">Calycomorphotria hydatis</name>
    <dbReference type="NCBI Taxonomy" id="2528027"/>
    <lineage>
        <taxon>Bacteria</taxon>
        <taxon>Pseudomonadati</taxon>
        <taxon>Planctomycetota</taxon>
        <taxon>Planctomycetia</taxon>
        <taxon>Planctomycetales</taxon>
        <taxon>Planctomycetaceae</taxon>
        <taxon>Calycomorphotria</taxon>
    </lineage>
</organism>
<reference evidence="2 3" key="1">
    <citation type="submission" date="2019-02" db="EMBL/GenBank/DDBJ databases">
        <title>Deep-cultivation of Planctomycetes and their phenomic and genomic characterization uncovers novel biology.</title>
        <authorList>
            <person name="Wiegand S."/>
            <person name="Jogler M."/>
            <person name="Boedeker C."/>
            <person name="Pinto D."/>
            <person name="Vollmers J."/>
            <person name="Rivas-Marin E."/>
            <person name="Kohn T."/>
            <person name="Peeters S.H."/>
            <person name="Heuer A."/>
            <person name="Rast P."/>
            <person name="Oberbeckmann S."/>
            <person name="Bunk B."/>
            <person name="Jeske O."/>
            <person name="Meyerdierks A."/>
            <person name="Storesund J.E."/>
            <person name="Kallscheuer N."/>
            <person name="Luecker S."/>
            <person name="Lage O.M."/>
            <person name="Pohl T."/>
            <person name="Merkel B.J."/>
            <person name="Hornburger P."/>
            <person name="Mueller R.-W."/>
            <person name="Bruemmer F."/>
            <person name="Labrenz M."/>
            <person name="Spormann A.M."/>
            <person name="Op den Camp H."/>
            <person name="Overmann J."/>
            <person name="Amann R."/>
            <person name="Jetten M.S.M."/>
            <person name="Mascher T."/>
            <person name="Medema M.H."/>
            <person name="Devos D.P."/>
            <person name="Kaster A.-K."/>
            <person name="Ovreas L."/>
            <person name="Rohde M."/>
            <person name="Galperin M.Y."/>
            <person name="Jogler C."/>
        </authorList>
    </citation>
    <scope>NUCLEOTIDE SEQUENCE [LARGE SCALE GENOMIC DNA]</scope>
    <source>
        <strain evidence="2 3">V22</strain>
    </source>
</reference>